<dbReference type="Gene3D" id="3.10.450.50">
    <property type="match status" value="1"/>
</dbReference>
<organism evidence="3 4">
    <name type="scientific">Fundidesulfovibrio magnetotacticus</name>
    <dbReference type="NCBI Taxonomy" id="2730080"/>
    <lineage>
        <taxon>Bacteria</taxon>
        <taxon>Pseudomonadati</taxon>
        <taxon>Thermodesulfobacteriota</taxon>
        <taxon>Desulfovibrionia</taxon>
        <taxon>Desulfovibrionales</taxon>
        <taxon>Desulfovibrionaceae</taxon>
        <taxon>Fundidesulfovibrio</taxon>
    </lineage>
</organism>
<keyword evidence="2" id="KW-0812">Transmembrane</keyword>
<feature type="compositionally biased region" description="Basic and acidic residues" evidence="1">
    <location>
        <begin position="268"/>
        <end position="283"/>
    </location>
</feature>
<dbReference type="Proteomes" id="UP000494245">
    <property type="component" value="Unassembled WGS sequence"/>
</dbReference>
<accession>A0A6V8LS42</accession>
<feature type="region of interest" description="Disordered" evidence="1">
    <location>
        <begin position="209"/>
        <end position="228"/>
    </location>
</feature>
<gene>
    <name evidence="3" type="ORF">NNJEOMEG_03142</name>
</gene>
<keyword evidence="4" id="KW-1185">Reference proteome</keyword>
<evidence type="ECO:0000256" key="1">
    <source>
        <dbReference type="SAM" id="MobiDB-lite"/>
    </source>
</evidence>
<dbReference type="AlphaFoldDB" id="A0A6V8LS42"/>
<sequence>MANDAVEAARQVFETSGIDACTNAQTFRAVFKDFSLNRWEKNMNLLELAVSEGIPALLTDQGGGPLDSRVRTAVWRLTHNRSVKEDSAQWAVQVWAYAVGACADKPADLDQYGQNDVIFDPPPPPEPPSGAVNQVPPQPVRTIQVSPGFSSLNQGVTGSKPLSVSKNTQQSGGSIVSTGAWWQNSKVWLVGLCLVFVLLVVMWSLPKEGDRGATQSPDPATVARQADKAKAEADAAAKAKAAIEQQAAKAKAEADAAAKAKAEADAAAKARAEAAKDPGKPDPEPDTVNQRKVQAFLDKFVVAYNRATPEELAGFYDSSVILFDKGVQTRQNVLEDLQRYFKRWPTRRSNLIGRIEVFDTRAPDVKKAVFSIRYYRERSGDPSCASGSARYTCLVRIDGSTCYIREISEDIDRDPKGMCVKI</sequence>
<evidence type="ECO:0000313" key="3">
    <source>
        <dbReference type="EMBL" id="GFK95283.1"/>
    </source>
</evidence>
<feature type="region of interest" description="Disordered" evidence="1">
    <location>
        <begin position="268"/>
        <end position="288"/>
    </location>
</feature>
<proteinExistence type="predicted"/>
<dbReference type="EMBL" id="BLTE01000015">
    <property type="protein sequence ID" value="GFK95283.1"/>
    <property type="molecule type" value="Genomic_DNA"/>
</dbReference>
<protein>
    <submittedName>
        <fullName evidence="3">Uncharacterized protein</fullName>
    </submittedName>
</protein>
<reference evidence="3 4" key="2">
    <citation type="submission" date="2020-05" db="EMBL/GenBank/DDBJ databases">
        <title>Draft genome sequence of Desulfovibrio sp. strainFSS-1.</title>
        <authorList>
            <person name="Shimoshige H."/>
            <person name="Kobayashi H."/>
            <person name="Maekawa T."/>
        </authorList>
    </citation>
    <scope>NUCLEOTIDE SEQUENCE [LARGE SCALE GENOMIC DNA]</scope>
    <source>
        <strain evidence="3 4">SIID29052-01</strain>
    </source>
</reference>
<feature type="transmembrane region" description="Helical" evidence="2">
    <location>
        <begin position="187"/>
        <end position="205"/>
    </location>
</feature>
<keyword evidence="2" id="KW-0472">Membrane</keyword>
<dbReference type="RefSeq" id="WP_173085973.1">
    <property type="nucleotide sequence ID" value="NZ_BLTE01000015.1"/>
</dbReference>
<keyword evidence="2" id="KW-1133">Transmembrane helix</keyword>
<name>A0A6V8LS42_9BACT</name>
<evidence type="ECO:0000256" key="2">
    <source>
        <dbReference type="SAM" id="Phobius"/>
    </source>
</evidence>
<reference evidence="3 4" key="1">
    <citation type="submission" date="2020-04" db="EMBL/GenBank/DDBJ databases">
        <authorList>
            <consortium name="Desulfovibrio sp. FSS-1 genome sequencing consortium"/>
            <person name="Shimoshige H."/>
            <person name="Kobayashi H."/>
            <person name="Maekawa T."/>
        </authorList>
    </citation>
    <scope>NUCLEOTIDE SEQUENCE [LARGE SCALE GENOMIC DNA]</scope>
    <source>
        <strain evidence="3 4">SIID29052-01</strain>
    </source>
</reference>
<comment type="caution">
    <text evidence="3">The sequence shown here is derived from an EMBL/GenBank/DDBJ whole genome shotgun (WGS) entry which is preliminary data.</text>
</comment>
<evidence type="ECO:0000313" key="4">
    <source>
        <dbReference type="Proteomes" id="UP000494245"/>
    </source>
</evidence>